<name>A0A9W6RWW8_9ACTN</name>
<dbReference type="AlphaFoldDB" id="A0A9W6RWW8"/>
<reference evidence="1" key="1">
    <citation type="submission" date="2023-03" db="EMBL/GenBank/DDBJ databases">
        <title>Actinoallomurus iriomotensis NBRC 103684.</title>
        <authorList>
            <person name="Ichikawa N."/>
            <person name="Sato H."/>
            <person name="Tonouchi N."/>
        </authorList>
    </citation>
    <scope>NUCLEOTIDE SEQUENCE</scope>
    <source>
        <strain evidence="1">NBRC 103684</strain>
    </source>
</reference>
<evidence type="ECO:0000313" key="1">
    <source>
        <dbReference type="EMBL" id="GLY83299.1"/>
    </source>
</evidence>
<accession>A0A9W6RWW8</accession>
<sequence>MTARVGAAVRDCTPPSGLAMSGFAARTGPAVGAHDPLTVRALAVDDSVLITVDACGLHEDFCARVRAELADCGSVVVAATHTHGGPATMPGRLGGPVDANYQARLYATCVAAARAARSAREPVSIEVGTGPDPGIARNRRRADGPVHAPLGVVRFRRADGTCAASVVGYACHPVVLGADNRHWTADYPGVVRTVMEEAEPGSVCLFLTGCCGELNTGHSAYASMSAGASADRTFAAAGRIGRRIAEAALAVPTAKTTADAGSGTGGASQEVRLPLRTADPAETAALVARWERELPQADAGRRELLRAWLAWARDVAPRTRTSWTGRVTVLRWGSLRLVALPGEPFSATARDIAARVPGDVIVIGYSDGCPGYLPPVTELDQGGYEVEDAHRYYGMPAPFAPGAAESLADAAVGLASGL</sequence>
<gene>
    <name evidence="1" type="ORF">Airi02_012290</name>
</gene>
<dbReference type="Proteomes" id="UP001165074">
    <property type="component" value="Unassembled WGS sequence"/>
</dbReference>
<dbReference type="EMBL" id="BSTK01000002">
    <property type="protein sequence ID" value="GLY83299.1"/>
    <property type="molecule type" value="Genomic_DNA"/>
</dbReference>
<comment type="caution">
    <text evidence="1">The sequence shown here is derived from an EMBL/GenBank/DDBJ whole genome shotgun (WGS) entry which is preliminary data.</text>
</comment>
<evidence type="ECO:0000313" key="2">
    <source>
        <dbReference type="Proteomes" id="UP001165074"/>
    </source>
</evidence>
<keyword evidence="2" id="KW-1185">Reference proteome</keyword>
<proteinExistence type="predicted"/>
<protein>
    <submittedName>
        <fullName evidence="1">Alkaline ceramidase</fullName>
    </submittedName>
</protein>
<organism evidence="1 2">
    <name type="scientific">Actinoallomurus iriomotensis</name>
    <dbReference type="NCBI Taxonomy" id="478107"/>
    <lineage>
        <taxon>Bacteria</taxon>
        <taxon>Bacillati</taxon>
        <taxon>Actinomycetota</taxon>
        <taxon>Actinomycetes</taxon>
        <taxon>Streptosporangiales</taxon>
        <taxon>Thermomonosporaceae</taxon>
        <taxon>Actinoallomurus</taxon>
    </lineage>
</organism>
<dbReference type="RefSeq" id="WP_285567549.1">
    <property type="nucleotide sequence ID" value="NZ_BSTK01000002.1"/>
</dbReference>